<feature type="non-terminal residue" evidence="1">
    <location>
        <position position="1"/>
    </location>
</feature>
<evidence type="ECO:0000313" key="1">
    <source>
        <dbReference type="EMBL" id="GAG56986.1"/>
    </source>
</evidence>
<organism evidence="1">
    <name type="scientific">marine sediment metagenome</name>
    <dbReference type="NCBI Taxonomy" id="412755"/>
    <lineage>
        <taxon>unclassified sequences</taxon>
        <taxon>metagenomes</taxon>
        <taxon>ecological metagenomes</taxon>
    </lineage>
</organism>
<name>X1AA34_9ZZZZ</name>
<gene>
    <name evidence="1" type="ORF">S01H4_11691</name>
</gene>
<dbReference type="AlphaFoldDB" id="X1AA34"/>
<sequence>TGIMDETTIAKGITSYVTLTFDHTPSTEYTVELLSSKGNKFSHTATSPS</sequence>
<proteinExistence type="predicted"/>
<reference evidence="1" key="1">
    <citation type="journal article" date="2014" name="Front. Microbiol.">
        <title>High frequency of phylogenetically diverse reductive dehalogenase-homologous genes in deep subseafloor sedimentary metagenomes.</title>
        <authorList>
            <person name="Kawai M."/>
            <person name="Futagami T."/>
            <person name="Toyoda A."/>
            <person name="Takaki Y."/>
            <person name="Nishi S."/>
            <person name="Hori S."/>
            <person name="Arai W."/>
            <person name="Tsubouchi T."/>
            <person name="Morono Y."/>
            <person name="Uchiyama I."/>
            <person name="Ito T."/>
            <person name="Fujiyama A."/>
            <person name="Inagaki F."/>
            <person name="Takami H."/>
        </authorList>
    </citation>
    <scope>NUCLEOTIDE SEQUENCE</scope>
    <source>
        <strain evidence="1">Expedition CK06-06</strain>
    </source>
</reference>
<protein>
    <submittedName>
        <fullName evidence="1">Uncharacterized protein</fullName>
    </submittedName>
</protein>
<dbReference type="EMBL" id="BART01004789">
    <property type="protein sequence ID" value="GAG56986.1"/>
    <property type="molecule type" value="Genomic_DNA"/>
</dbReference>
<comment type="caution">
    <text evidence="1">The sequence shown here is derived from an EMBL/GenBank/DDBJ whole genome shotgun (WGS) entry which is preliminary data.</text>
</comment>
<accession>X1AA34</accession>